<dbReference type="AlphaFoldDB" id="A0AAV4LHA1"/>
<reference evidence="9" key="1">
    <citation type="journal article" date="2023" name="Int. J. Syst. Evol. Microbiol.">
        <title>Collibacillus ludicampi gen. nov., sp. nov., a new soil bacterium of the family Alicyclobacillaceae.</title>
        <authorList>
            <person name="Jojima T."/>
            <person name="Ioku Y."/>
            <person name="Fukuta Y."/>
            <person name="Shirasaka N."/>
            <person name="Matsumura Y."/>
            <person name="Mori M."/>
        </authorList>
    </citation>
    <scope>NUCLEOTIDE SEQUENCE</scope>
    <source>
        <strain evidence="9">TP075</strain>
    </source>
</reference>
<evidence type="ECO:0000256" key="7">
    <source>
        <dbReference type="PIRSR" id="PIRSR002854-1"/>
    </source>
</evidence>
<proteinExistence type="inferred from homology"/>
<evidence type="ECO:0000313" key="10">
    <source>
        <dbReference type="Proteomes" id="UP001057291"/>
    </source>
</evidence>
<dbReference type="PANTHER" id="PTHR30429">
    <property type="entry name" value="D-METHIONINE-BINDING LIPOPROTEIN METQ"/>
    <property type="match status" value="1"/>
</dbReference>
<evidence type="ECO:0000256" key="6">
    <source>
        <dbReference type="PIRNR" id="PIRNR002854"/>
    </source>
</evidence>
<dbReference type="PROSITE" id="PS51257">
    <property type="entry name" value="PROKAR_LIPOPROTEIN"/>
    <property type="match status" value="1"/>
</dbReference>
<evidence type="ECO:0000256" key="1">
    <source>
        <dbReference type="ARBA" id="ARBA00004635"/>
    </source>
</evidence>
<keyword evidence="3" id="KW-0472">Membrane</keyword>
<name>A0AAV4LHA1_9BACL</name>
<dbReference type="PIRSF" id="PIRSF002854">
    <property type="entry name" value="MetQ"/>
    <property type="match status" value="1"/>
</dbReference>
<evidence type="ECO:0000256" key="4">
    <source>
        <dbReference type="ARBA" id="ARBA00023139"/>
    </source>
</evidence>
<feature type="signal peptide" evidence="8">
    <location>
        <begin position="1"/>
        <end position="23"/>
    </location>
</feature>
<dbReference type="InterPro" id="IPR004872">
    <property type="entry name" value="Lipoprotein_NlpA"/>
</dbReference>
<evidence type="ECO:0000256" key="5">
    <source>
        <dbReference type="ARBA" id="ARBA00023288"/>
    </source>
</evidence>
<dbReference type="Gene3D" id="3.40.190.10">
    <property type="entry name" value="Periplasmic binding protein-like II"/>
    <property type="match status" value="2"/>
</dbReference>
<dbReference type="SUPFAM" id="SSF53850">
    <property type="entry name" value="Periplasmic binding protein-like II"/>
    <property type="match status" value="1"/>
</dbReference>
<comment type="subcellular location">
    <subcellularLocation>
        <location evidence="1">Membrane</location>
        <topology evidence="1">Lipid-anchor</topology>
    </subcellularLocation>
</comment>
<dbReference type="PANTHER" id="PTHR30429:SF0">
    <property type="entry name" value="METHIONINE-BINDING LIPOPROTEIN METQ"/>
    <property type="match status" value="1"/>
</dbReference>
<evidence type="ECO:0000313" key="9">
    <source>
        <dbReference type="EMBL" id="GIM47197.1"/>
    </source>
</evidence>
<keyword evidence="2 8" id="KW-0732">Signal</keyword>
<evidence type="ECO:0000256" key="3">
    <source>
        <dbReference type="ARBA" id="ARBA00023136"/>
    </source>
</evidence>
<dbReference type="GO" id="GO:0016020">
    <property type="term" value="C:membrane"/>
    <property type="evidence" value="ECO:0007669"/>
    <property type="project" value="UniProtKB-SubCell"/>
</dbReference>
<accession>A0AAV4LHA1</accession>
<dbReference type="CDD" id="cd13597">
    <property type="entry name" value="PBP2_lipoprotein_Tp32"/>
    <property type="match status" value="1"/>
</dbReference>
<dbReference type="Proteomes" id="UP001057291">
    <property type="component" value="Unassembled WGS sequence"/>
</dbReference>
<protein>
    <recommendedName>
        <fullName evidence="6">Lipoprotein</fullName>
    </recommendedName>
</protein>
<evidence type="ECO:0000256" key="8">
    <source>
        <dbReference type="SAM" id="SignalP"/>
    </source>
</evidence>
<comment type="similarity">
    <text evidence="6">Belongs to the nlpA lipoprotein family.</text>
</comment>
<dbReference type="EMBL" id="BOQE01000001">
    <property type="protein sequence ID" value="GIM47197.1"/>
    <property type="molecule type" value="Genomic_DNA"/>
</dbReference>
<keyword evidence="5 6" id="KW-0449">Lipoprotein</keyword>
<keyword evidence="4" id="KW-0564">Palmitate</keyword>
<feature type="lipid moiety-binding region" description="S-diacylglycerol cysteine" evidence="7">
    <location>
        <position position="22"/>
    </location>
</feature>
<feature type="chain" id="PRO_5043439159" description="Lipoprotein" evidence="8">
    <location>
        <begin position="24"/>
        <end position="277"/>
    </location>
</feature>
<evidence type="ECO:0000256" key="2">
    <source>
        <dbReference type="ARBA" id="ARBA00022729"/>
    </source>
</evidence>
<dbReference type="Pfam" id="PF03180">
    <property type="entry name" value="Lipoprotein_9"/>
    <property type="match status" value="1"/>
</dbReference>
<gene>
    <name evidence="9" type="ORF">DNHGIG_27460</name>
</gene>
<sequence length="277" mass="30786">MLKKKWLLPAASLVLAMSLTACGQAKKDEAAPTKDSGKEVTLKVGASAVPHAEILNYIKPKLKQEGVELDVKVFNDYVQPNIQLNEKQLDANFFQHIPYLEQFNKDHNMNLVDVAKVHIEPMGVYTKKGEDIKKVKDGATISVPNDATNEGRALKLLEKAGVFQLDDTKGYKVTPSDIKENPHHVQIKPLEAAMLPRTIDDVDFAVINTNYALQANLNPTKDAVFIEGKDSPFANVLVTRQDNKDSEAIKKLVQELNSPDVKKYIEDHYKGAIVPAF</sequence>
<comment type="caution">
    <text evidence="9">The sequence shown here is derived from an EMBL/GenBank/DDBJ whole genome shotgun (WGS) entry which is preliminary data.</text>
</comment>
<organism evidence="9 10">
    <name type="scientific">Collibacillus ludicampi</name>
    <dbReference type="NCBI Taxonomy" id="2771369"/>
    <lineage>
        <taxon>Bacteria</taxon>
        <taxon>Bacillati</taxon>
        <taxon>Bacillota</taxon>
        <taxon>Bacilli</taxon>
        <taxon>Bacillales</taxon>
        <taxon>Alicyclobacillaceae</taxon>
        <taxon>Collibacillus</taxon>
    </lineage>
</organism>
<keyword evidence="10" id="KW-1185">Reference proteome</keyword>